<keyword evidence="3" id="KW-1185">Reference proteome</keyword>
<dbReference type="Gene3D" id="3.30.300.90">
    <property type="entry name" value="BolA-like"/>
    <property type="match status" value="1"/>
</dbReference>
<dbReference type="RefSeq" id="WP_173559862.1">
    <property type="nucleotide sequence ID" value="NZ_JAERKX010000002.1"/>
</dbReference>
<dbReference type="Proteomes" id="UP001301152">
    <property type="component" value="Unassembled WGS sequence"/>
</dbReference>
<evidence type="ECO:0000256" key="1">
    <source>
        <dbReference type="RuleBase" id="RU003860"/>
    </source>
</evidence>
<dbReference type="Pfam" id="PF01722">
    <property type="entry name" value="BolA"/>
    <property type="match status" value="1"/>
</dbReference>
<name>A0ABT3QFT8_9PROT</name>
<comment type="caution">
    <text evidence="2">The sequence shown here is derived from an EMBL/GenBank/DDBJ whole genome shotgun (WGS) entry which is preliminary data.</text>
</comment>
<evidence type="ECO:0000313" key="2">
    <source>
        <dbReference type="EMBL" id="MCX2564111.1"/>
    </source>
</evidence>
<dbReference type="PANTHER" id="PTHR46230">
    <property type="match status" value="1"/>
</dbReference>
<protein>
    <submittedName>
        <fullName evidence="2">BolA family transcriptional regulator</fullName>
    </submittedName>
</protein>
<comment type="similarity">
    <text evidence="1">Belongs to the BolA/IbaG family.</text>
</comment>
<dbReference type="InterPro" id="IPR002634">
    <property type="entry name" value="BolA"/>
</dbReference>
<dbReference type="EMBL" id="JAPIUZ010000004">
    <property type="protein sequence ID" value="MCX2564111.1"/>
    <property type="molecule type" value="Genomic_DNA"/>
</dbReference>
<dbReference type="InterPro" id="IPR036065">
    <property type="entry name" value="BolA-like_sf"/>
</dbReference>
<organism evidence="2 3">
    <name type="scientific">Acetobacter thailandicus</name>
    <dbReference type="NCBI Taxonomy" id="1502842"/>
    <lineage>
        <taxon>Bacteria</taxon>
        <taxon>Pseudomonadati</taxon>
        <taxon>Pseudomonadota</taxon>
        <taxon>Alphaproteobacteria</taxon>
        <taxon>Acetobacterales</taxon>
        <taxon>Acetobacteraceae</taxon>
        <taxon>Acetobacter</taxon>
    </lineage>
</organism>
<accession>A0ABT3QFT8</accession>
<dbReference type="PIRSF" id="PIRSF003113">
    <property type="entry name" value="BolA"/>
    <property type="match status" value="1"/>
</dbReference>
<dbReference type="SUPFAM" id="SSF82657">
    <property type="entry name" value="BolA-like"/>
    <property type="match status" value="1"/>
</dbReference>
<gene>
    <name evidence="2" type="ORF">OQ497_09075</name>
</gene>
<dbReference type="PANTHER" id="PTHR46230:SF7">
    <property type="entry name" value="BOLA-LIKE PROTEIN 1"/>
    <property type="match status" value="1"/>
</dbReference>
<reference evidence="2 3" key="1">
    <citation type="submission" date="2022-11" db="EMBL/GenBank/DDBJ databases">
        <title>Genome sequencing of Acetobacter type strain.</title>
        <authorList>
            <person name="Heo J."/>
            <person name="Lee D."/>
            <person name="Han B.-H."/>
            <person name="Hong S.-B."/>
            <person name="Kwon S.-W."/>
        </authorList>
    </citation>
    <scope>NUCLEOTIDE SEQUENCE [LARGE SCALE GENOMIC DNA]</scope>
    <source>
        <strain evidence="2 3">KACC 21253</strain>
    </source>
</reference>
<evidence type="ECO:0000313" key="3">
    <source>
        <dbReference type="Proteomes" id="UP001301152"/>
    </source>
</evidence>
<proteinExistence type="inferred from homology"/>
<sequence>MSGSGRKASGQEASGPRSVRVREKLTEFFGAQKLEIFDESSRHAHHAPMARGPGENATETHFRLLMVSPAFEGVSRVNRFRKVHEILQPEFDSGLHALAMVLRTPEEDAACPT</sequence>